<keyword evidence="7" id="KW-0067">ATP-binding</keyword>
<dbReference type="PANTHER" id="PTHR30153">
    <property type="entry name" value="REPLICATIVE DNA HELICASE DNAB"/>
    <property type="match status" value="1"/>
</dbReference>
<accession>A0A0K1QA91</accession>
<dbReference type="GO" id="GO:0043139">
    <property type="term" value="F:5'-3' DNA helicase activity"/>
    <property type="evidence" value="ECO:0007669"/>
    <property type="project" value="UniProtKB-EC"/>
</dbReference>
<dbReference type="Gene3D" id="3.40.50.300">
    <property type="entry name" value="P-loop containing nucleotide triphosphate hydrolases"/>
    <property type="match status" value="1"/>
</dbReference>
<evidence type="ECO:0000259" key="13">
    <source>
        <dbReference type="PROSITE" id="PS51199"/>
    </source>
</evidence>
<evidence type="ECO:0000256" key="11">
    <source>
        <dbReference type="ARBA" id="ARBA00048954"/>
    </source>
</evidence>
<keyword evidence="8" id="KW-0238">DNA-binding</keyword>
<keyword evidence="9" id="KW-0413">Isomerase</keyword>
<dbReference type="GO" id="GO:0005829">
    <property type="term" value="C:cytosol"/>
    <property type="evidence" value="ECO:0007669"/>
    <property type="project" value="TreeGrafter"/>
</dbReference>
<dbReference type="InterPro" id="IPR016136">
    <property type="entry name" value="DNA_helicase_N/primase_C"/>
</dbReference>
<keyword evidence="2" id="KW-0639">Primosome</keyword>
<dbReference type="GO" id="GO:0003677">
    <property type="term" value="F:DNA binding"/>
    <property type="evidence" value="ECO:0007669"/>
    <property type="project" value="UniProtKB-KW"/>
</dbReference>
<evidence type="ECO:0000256" key="1">
    <source>
        <dbReference type="ARBA" id="ARBA00008428"/>
    </source>
</evidence>
<dbReference type="STRING" id="1391654.AKJ09_08988"/>
<evidence type="ECO:0000256" key="6">
    <source>
        <dbReference type="ARBA" id="ARBA00022806"/>
    </source>
</evidence>
<dbReference type="InterPro" id="IPR036185">
    <property type="entry name" value="DNA_heli_DnaB-like_N_sf"/>
</dbReference>
<protein>
    <recommendedName>
        <fullName evidence="10">DNA 5'-3' helicase</fullName>
        <ecNumber evidence="10">5.6.2.3</ecNumber>
    </recommendedName>
</protein>
<evidence type="ECO:0000256" key="7">
    <source>
        <dbReference type="ARBA" id="ARBA00022840"/>
    </source>
</evidence>
<evidence type="ECO:0000256" key="5">
    <source>
        <dbReference type="ARBA" id="ARBA00022801"/>
    </source>
</evidence>
<evidence type="ECO:0000256" key="4">
    <source>
        <dbReference type="ARBA" id="ARBA00022741"/>
    </source>
</evidence>
<feature type="domain" description="SF4 helicase" evidence="13">
    <location>
        <begin position="192"/>
        <end position="469"/>
    </location>
</feature>
<dbReference type="InterPro" id="IPR007693">
    <property type="entry name" value="DNA_helicase_DnaB-like_N"/>
</dbReference>
<reference evidence="14 15" key="1">
    <citation type="submission" date="2015-08" db="EMBL/GenBank/DDBJ databases">
        <authorList>
            <person name="Babu N.S."/>
            <person name="Beckwith C.J."/>
            <person name="Beseler K.G."/>
            <person name="Brison A."/>
            <person name="Carone J.V."/>
            <person name="Caskin T.P."/>
            <person name="Diamond M."/>
            <person name="Durham M.E."/>
            <person name="Foxe J.M."/>
            <person name="Go M."/>
            <person name="Henderson B.A."/>
            <person name="Jones I.B."/>
            <person name="McGettigan J.A."/>
            <person name="Micheletti S.J."/>
            <person name="Nasrallah M.E."/>
            <person name="Ortiz D."/>
            <person name="Piller C.R."/>
            <person name="Privatt S.R."/>
            <person name="Schneider S.L."/>
            <person name="Sharp S."/>
            <person name="Smith T.C."/>
            <person name="Stanton J.D."/>
            <person name="Ullery H.E."/>
            <person name="Wilson R.J."/>
            <person name="Serrano M.G."/>
            <person name="Buck G."/>
            <person name="Lee V."/>
            <person name="Wang Y."/>
            <person name="Carvalho R."/>
            <person name="Voegtly L."/>
            <person name="Shi R."/>
            <person name="Duckworth R."/>
            <person name="Johnson A."/>
            <person name="Loviza R."/>
            <person name="Walstead R."/>
            <person name="Shah Z."/>
            <person name="Kiflezghi M."/>
            <person name="Wade K."/>
            <person name="Ball S.L."/>
            <person name="Bradley K.W."/>
            <person name="Asai D.J."/>
            <person name="Bowman C.A."/>
            <person name="Russell D.A."/>
            <person name="Pope W.H."/>
            <person name="Jacobs-Sera D."/>
            <person name="Hendrix R.W."/>
            <person name="Hatfull G.F."/>
        </authorList>
    </citation>
    <scope>NUCLEOTIDE SEQUENCE [LARGE SCALE GENOMIC DNA]</scope>
    <source>
        <strain evidence="14 15">DSM 27648</strain>
    </source>
</reference>
<keyword evidence="15" id="KW-1185">Reference proteome</keyword>
<evidence type="ECO:0000256" key="8">
    <source>
        <dbReference type="ARBA" id="ARBA00023125"/>
    </source>
</evidence>
<evidence type="ECO:0000256" key="10">
    <source>
        <dbReference type="ARBA" id="ARBA00044969"/>
    </source>
</evidence>
<keyword evidence="6 14" id="KW-0347">Helicase</keyword>
<sequence length="477" mass="51878">MNAPHLHVVPDDRDDAGAGRLPPHDLAAEEAVISAVLLDPDALPRVDFLEHGHFFSEKHRRIFEAARNVKAKGLVVDTTTVATELKDSGRLAQVGGSAGILELLDASPAVANVRDHGVIVFDRWRLRAGQNLARRIMATAYETPDAQDYLDRAHAAFVGLARQQAGKKVETNAESIRRAIEEMRQAAVDGTDPKRPRGILTGIAPLDAMTNGLQLGTKTTVVSKPGGGKSVFGLQVSTHAARSGVGVILFSTEMSKDELVDRQLASVAEVDSRRIALARQKPTYTPAEWSRITQSTADLFQAVKGRLVIHDDPNVTVEDVCTRARAYADELAAKGVPLGLVVVDYVQRLQPSAKFDGKRNSTKTEAVSHATIALRNLAEELGVAVVELAQEKNLGHANGKPKKPEMGDAAESFQIERESHLVMYLWRPNDRDRENVKGLVVKNRRGETGEIDLVFEGQFARFRAATYGDAFSGSRAT</sequence>
<feature type="compositionally biased region" description="Basic and acidic residues" evidence="12">
    <location>
        <begin position="8"/>
        <end position="22"/>
    </location>
</feature>
<dbReference type="SUPFAM" id="SSF48024">
    <property type="entry name" value="N-terminal domain of DnaB helicase"/>
    <property type="match status" value="1"/>
</dbReference>
<dbReference type="Proteomes" id="UP000064967">
    <property type="component" value="Chromosome"/>
</dbReference>
<dbReference type="GO" id="GO:0016787">
    <property type="term" value="F:hydrolase activity"/>
    <property type="evidence" value="ECO:0007669"/>
    <property type="project" value="UniProtKB-KW"/>
</dbReference>
<dbReference type="EC" id="5.6.2.3" evidence="10"/>
<dbReference type="GO" id="GO:0006269">
    <property type="term" value="P:DNA replication, synthesis of primer"/>
    <property type="evidence" value="ECO:0007669"/>
    <property type="project" value="UniProtKB-KW"/>
</dbReference>
<dbReference type="PANTHER" id="PTHR30153:SF2">
    <property type="entry name" value="REPLICATIVE DNA HELICASE"/>
    <property type="match status" value="1"/>
</dbReference>
<proteinExistence type="inferred from homology"/>
<evidence type="ECO:0000313" key="14">
    <source>
        <dbReference type="EMBL" id="AKV02325.1"/>
    </source>
</evidence>
<keyword evidence="5" id="KW-0378">Hydrolase</keyword>
<dbReference type="InterPro" id="IPR027417">
    <property type="entry name" value="P-loop_NTPase"/>
</dbReference>
<dbReference type="RefSeq" id="WP_146653258.1">
    <property type="nucleotide sequence ID" value="NZ_CP012333.1"/>
</dbReference>
<dbReference type="Pfam" id="PF03796">
    <property type="entry name" value="DnaB_C"/>
    <property type="match status" value="1"/>
</dbReference>
<dbReference type="GO" id="GO:0005524">
    <property type="term" value="F:ATP binding"/>
    <property type="evidence" value="ECO:0007669"/>
    <property type="project" value="UniProtKB-KW"/>
</dbReference>
<keyword evidence="4" id="KW-0547">Nucleotide-binding</keyword>
<dbReference type="OrthoDB" id="9773982at2"/>
<dbReference type="EMBL" id="CP012333">
    <property type="protein sequence ID" value="AKV02325.1"/>
    <property type="molecule type" value="Genomic_DNA"/>
</dbReference>
<gene>
    <name evidence="14" type="ORF">AKJ09_08988</name>
</gene>
<dbReference type="AlphaFoldDB" id="A0A0K1QA91"/>
<dbReference type="InterPro" id="IPR007694">
    <property type="entry name" value="DNA_helicase_DnaB-like_C"/>
</dbReference>
<evidence type="ECO:0000256" key="3">
    <source>
        <dbReference type="ARBA" id="ARBA00022705"/>
    </source>
</evidence>
<dbReference type="PROSITE" id="PS51199">
    <property type="entry name" value="SF4_HELICASE"/>
    <property type="match status" value="1"/>
</dbReference>
<evidence type="ECO:0000256" key="12">
    <source>
        <dbReference type="SAM" id="MobiDB-lite"/>
    </source>
</evidence>
<dbReference type="Gene3D" id="1.10.860.10">
    <property type="entry name" value="DNAb Helicase, Chain A"/>
    <property type="match status" value="1"/>
</dbReference>
<dbReference type="KEGG" id="llu:AKJ09_08988"/>
<organism evidence="14 15">
    <name type="scientific">Labilithrix luteola</name>
    <dbReference type="NCBI Taxonomy" id="1391654"/>
    <lineage>
        <taxon>Bacteria</taxon>
        <taxon>Pseudomonadati</taxon>
        <taxon>Myxococcota</taxon>
        <taxon>Polyangia</taxon>
        <taxon>Polyangiales</taxon>
        <taxon>Labilitrichaceae</taxon>
        <taxon>Labilithrix</taxon>
    </lineage>
</organism>
<dbReference type="SUPFAM" id="SSF52540">
    <property type="entry name" value="P-loop containing nucleoside triphosphate hydrolases"/>
    <property type="match status" value="1"/>
</dbReference>
<dbReference type="Pfam" id="PF00772">
    <property type="entry name" value="DnaB"/>
    <property type="match status" value="1"/>
</dbReference>
<evidence type="ECO:0000313" key="15">
    <source>
        <dbReference type="Proteomes" id="UP000064967"/>
    </source>
</evidence>
<name>A0A0K1QA91_9BACT</name>
<dbReference type="GO" id="GO:1990077">
    <property type="term" value="C:primosome complex"/>
    <property type="evidence" value="ECO:0007669"/>
    <property type="project" value="UniProtKB-KW"/>
</dbReference>
<feature type="region of interest" description="Disordered" evidence="12">
    <location>
        <begin position="1"/>
        <end position="22"/>
    </location>
</feature>
<comment type="catalytic activity">
    <reaction evidence="11">
        <text>ATP + H2O = ADP + phosphate + H(+)</text>
        <dbReference type="Rhea" id="RHEA:13065"/>
        <dbReference type="ChEBI" id="CHEBI:15377"/>
        <dbReference type="ChEBI" id="CHEBI:15378"/>
        <dbReference type="ChEBI" id="CHEBI:30616"/>
        <dbReference type="ChEBI" id="CHEBI:43474"/>
        <dbReference type="ChEBI" id="CHEBI:456216"/>
        <dbReference type="EC" id="5.6.2.3"/>
    </reaction>
</comment>
<evidence type="ECO:0000256" key="9">
    <source>
        <dbReference type="ARBA" id="ARBA00023235"/>
    </source>
</evidence>
<comment type="similarity">
    <text evidence="1">Belongs to the helicase family. DnaB subfamily.</text>
</comment>
<keyword evidence="3" id="KW-0235">DNA replication</keyword>
<evidence type="ECO:0000256" key="2">
    <source>
        <dbReference type="ARBA" id="ARBA00022515"/>
    </source>
</evidence>